<evidence type="ECO:0000256" key="3">
    <source>
        <dbReference type="ARBA" id="ARBA00022679"/>
    </source>
</evidence>
<dbReference type="eggNOG" id="COG0204">
    <property type="taxonomic scope" value="Bacteria"/>
</dbReference>
<dbReference type="Pfam" id="PF01553">
    <property type="entry name" value="Acyltransferase"/>
    <property type="match status" value="1"/>
</dbReference>
<dbReference type="SUPFAM" id="SSF69593">
    <property type="entry name" value="Glycerol-3-phosphate (1)-acyltransferase"/>
    <property type="match status" value="1"/>
</dbReference>
<comment type="pathway">
    <text evidence="1">Lipid metabolism.</text>
</comment>
<dbReference type="PANTHER" id="PTHR10434:SF64">
    <property type="entry name" value="1-ACYL-SN-GLYCEROL-3-PHOSPHATE ACYLTRANSFERASE-RELATED"/>
    <property type="match status" value="1"/>
</dbReference>
<dbReference type="SMART" id="SM00563">
    <property type="entry name" value="PlsC"/>
    <property type="match status" value="1"/>
</dbReference>
<proteinExistence type="predicted"/>
<evidence type="ECO:0000259" key="7">
    <source>
        <dbReference type="SMART" id="SM00563"/>
    </source>
</evidence>
<keyword evidence="3 8" id="KW-0808">Transferase</keyword>
<keyword evidence="6" id="KW-0472">Membrane</keyword>
<dbReference type="AlphaFoldDB" id="F3ZPH7"/>
<evidence type="ECO:0000256" key="2">
    <source>
        <dbReference type="ARBA" id="ARBA00022516"/>
    </source>
</evidence>
<dbReference type="CDD" id="cd07989">
    <property type="entry name" value="LPLAT_AGPAT-like"/>
    <property type="match status" value="1"/>
</dbReference>
<evidence type="ECO:0000313" key="8">
    <source>
        <dbReference type="EMBL" id="EGJ71634.1"/>
    </source>
</evidence>
<feature type="transmembrane region" description="Helical" evidence="6">
    <location>
        <begin position="42"/>
        <end position="59"/>
    </location>
</feature>
<dbReference type="OrthoDB" id="9803035at2"/>
<name>F3ZPH7_9BACE</name>
<evidence type="ECO:0000313" key="9">
    <source>
        <dbReference type="Proteomes" id="UP000018439"/>
    </source>
</evidence>
<accession>F3ZPH7</accession>
<dbReference type="GO" id="GO:0003841">
    <property type="term" value="F:1-acylglycerol-3-phosphate O-acyltransferase activity"/>
    <property type="evidence" value="ECO:0007669"/>
    <property type="project" value="TreeGrafter"/>
</dbReference>
<keyword evidence="4" id="KW-0443">Lipid metabolism</keyword>
<feature type="domain" description="Phospholipid/glycerol acyltransferase" evidence="7">
    <location>
        <begin position="76"/>
        <end position="195"/>
    </location>
</feature>
<feature type="transmembrane region" description="Helical" evidence="6">
    <location>
        <begin position="12"/>
        <end position="30"/>
    </location>
</feature>
<dbReference type="HOGENOM" id="CLU_027938_6_4_10"/>
<evidence type="ECO:0000256" key="5">
    <source>
        <dbReference type="ARBA" id="ARBA00023315"/>
    </source>
</evidence>
<keyword evidence="9" id="KW-1185">Reference proteome</keyword>
<evidence type="ECO:0000256" key="6">
    <source>
        <dbReference type="SAM" id="Phobius"/>
    </source>
</evidence>
<reference evidence="8 9" key="1">
    <citation type="journal article" date="2011" name="Stand. Genomic Sci.">
        <title>Non-contiguous finished genome sequence of Bacteroides coprosuis type strain (PC139).</title>
        <authorList>
            <person name="Land M."/>
            <person name="Held B."/>
            <person name="Gronow S."/>
            <person name="Abt B."/>
            <person name="Lucas S."/>
            <person name="Del Rio T.G."/>
            <person name="Nolan M."/>
            <person name="Tice H."/>
            <person name="Cheng J.F."/>
            <person name="Pitluck S."/>
            <person name="Liolios K."/>
            <person name="Pagani I."/>
            <person name="Ivanova N."/>
            <person name="Mavromatis K."/>
            <person name="Mikhailova N."/>
            <person name="Pati A."/>
            <person name="Tapia R."/>
            <person name="Han C."/>
            <person name="Goodwin L."/>
            <person name="Chen A."/>
            <person name="Palaniappan K."/>
            <person name="Hauser L."/>
            <person name="Brambilla E.M."/>
            <person name="Rohde M."/>
            <person name="Goker M."/>
            <person name="Detter J.C."/>
            <person name="Woyke T."/>
            <person name="Bristow J."/>
            <person name="Eisen J.A."/>
            <person name="Markowitz V."/>
            <person name="Hugenholtz P."/>
            <person name="Kyrpides N.C."/>
            <person name="Klenk H.P."/>
            <person name="Lapidus A."/>
        </authorList>
    </citation>
    <scope>NUCLEOTIDE SEQUENCE</scope>
    <source>
        <strain evidence="8 9">DSM 18011</strain>
    </source>
</reference>
<organism evidence="8 9">
    <name type="scientific">Bacteroides coprosuis DSM 18011</name>
    <dbReference type="NCBI Taxonomy" id="679937"/>
    <lineage>
        <taxon>Bacteria</taxon>
        <taxon>Pseudomonadati</taxon>
        <taxon>Bacteroidota</taxon>
        <taxon>Bacteroidia</taxon>
        <taxon>Bacteroidales</taxon>
        <taxon>Bacteroidaceae</taxon>
        <taxon>Bacteroides</taxon>
    </lineage>
</organism>
<dbReference type="STRING" id="679937.Bcop_1439"/>
<keyword evidence="2" id="KW-0444">Lipid biosynthesis</keyword>
<gene>
    <name evidence="8" type="ORF">Bcop_1439</name>
</gene>
<keyword evidence="6" id="KW-0812">Transmembrane</keyword>
<dbReference type="PANTHER" id="PTHR10434">
    <property type="entry name" value="1-ACYL-SN-GLYCEROL-3-PHOSPHATE ACYLTRANSFERASE"/>
    <property type="match status" value="1"/>
</dbReference>
<dbReference type="GO" id="GO:0006654">
    <property type="term" value="P:phosphatidic acid biosynthetic process"/>
    <property type="evidence" value="ECO:0007669"/>
    <property type="project" value="TreeGrafter"/>
</dbReference>
<evidence type="ECO:0000256" key="1">
    <source>
        <dbReference type="ARBA" id="ARBA00005189"/>
    </source>
</evidence>
<dbReference type="InterPro" id="IPR002123">
    <property type="entry name" value="Plipid/glycerol_acylTrfase"/>
</dbReference>
<evidence type="ECO:0000256" key="4">
    <source>
        <dbReference type="ARBA" id="ARBA00023098"/>
    </source>
</evidence>
<dbReference type="EMBL" id="CM001167">
    <property type="protein sequence ID" value="EGJ71634.1"/>
    <property type="molecule type" value="Genomic_DNA"/>
</dbReference>
<dbReference type="Proteomes" id="UP000018439">
    <property type="component" value="Chromosome"/>
</dbReference>
<protein>
    <submittedName>
        <fullName evidence="8">Phospholipid/glycerol acyltransferase</fullName>
    </submittedName>
</protein>
<sequence length="246" mass="28088">MKKILAYPLSVLYYLFFGLTLVVFHVIQWLSYTLGGYQAHKVSVDWLCYFLVSNTYVLGTRYRFENLDKLPQGVPLIVVANHQSFYDIPAINWYMRKHHIKFISKIELGKGIPSISYNLRNGGSVLINRKDPRQSLREVGKLGEYIEKYNRSAVIFPEGTRSKTGKPKAFNESGIKVLCRKAPSAYIVPITINNSWKMTRWGAFPLGIGNKLTFTIQEPFAIKGMPFEDIFNRVQDVIVSGINPGE</sequence>
<keyword evidence="5 8" id="KW-0012">Acyltransferase</keyword>
<keyword evidence="6" id="KW-1133">Transmembrane helix</keyword>